<dbReference type="EMBL" id="LZKJ01000172">
    <property type="protein sequence ID" value="OBI41589.1"/>
    <property type="molecule type" value="Genomic_DNA"/>
</dbReference>
<feature type="transmembrane region" description="Helical" evidence="1">
    <location>
        <begin position="18"/>
        <end position="36"/>
    </location>
</feature>
<dbReference type="Proteomes" id="UP000093592">
    <property type="component" value="Unassembled WGS sequence"/>
</dbReference>
<evidence type="ECO:0000313" key="3">
    <source>
        <dbReference type="Proteomes" id="UP000093592"/>
    </source>
</evidence>
<feature type="transmembrane region" description="Helical" evidence="1">
    <location>
        <begin position="89"/>
        <end position="107"/>
    </location>
</feature>
<protein>
    <recommendedName>
        <fullName evidence="4">Rod shape-determining protein MreD</fullName>
    </recommendedName>
</protein>
<keyword evidence="1" id="KW-0812">Transmembrane</keyword>
<keyword evidence="1" id="KW-1133">Transmembrane helix</keyword>
<comment type="caution">
    <text evidence="2">The sequence shown here is derived from an EMBL/GenBank/DDBJ whole genome shotgun (WGS) entry which is preliminary data.</text>
</comment>
<feature type="transmembrane region" description="Helical" evidence="1">
    <location>
        <begin position="112"/>
        <end position="131"/>
    </location>
</feature>
<keyword evidence="1" id="KW-0472">Membrane</keyword>
<proteinExistence type="predicted"/>
<feature type="transmembrane region" description="Helical" evidence="1">
    <location>
        <begin position="151"/>
        <end position="172"/>
    </location>
</feature>
<evidence type="ECO:0000256" key="1">
    <source>
        <dbReference type="SAM" id="Phobius"/>
    </source>
</evidence>
<feature type="transmembrane region" description="Helical" evidence="1">
    <location>
        <begin position="42"/>
        <end position="58"/>
    </location>
</feature>
<dbReference type="AlphaFoldDB" id="A0A1A2YTK8"/>
<feature type="transmembrane region" description="Helical" evidence="1">
    <location>
        <begin position="65"/>
        <end position="83"/>
    </location>
</feature>
<organism evidence="2 3">
    <name type="scientific">Mycobacterium kyorinense</name>
    <dbReference type="NCBI Taxonomy" id="487514"/>
    <lineage>
        <taxon>Bacteria</taxon>
        <taxon>Bacillati</taxon>
        <taxon>Actinomycetota</taxon>
        <taxon>Actinomycetes</taxon>
        <taxon>Mycobacteriales</taxon>
        <taxon>Mycobacteriaceae</taxon>
        <taxon>Mycobacterium</taxon>
    </lineage>
</organism>
<reference evidence="3" key="1">
    <citation type="submission" date="2016-06" db="EMBL/GenBank/DDBJ databases">
        <authorList>
            <person name="Sutton G."/>
            <person name="Brinkac L."/>
            <person name="Sanka R."/>
            <person name="Adams M."/>
            <person name="Lau E."/>
            <person name="Sam S."/>
            <person name="Sreng N."/>
            <person name="Him V."/>
            <person name="Kerleguer A."/>
            <person name="Cheng S."/>
        </authorList>
    </citation>
    <scope>NUCLEOTIDE SEQUENCE [LARGE SCALE GENOMIC DNA]</scope>
    <source>
        <strain evidence="3">E861</strain>
    </source>
</reference>
<name>A0A1A2YTK8_9MYCO</name>
<accession>A0A1A2YTK8</accession>
<evidence type="ECO:0008006" key="4">
    <source>
        <dbReference type="Google" id="ProtNLM"/>
    </source>
</evidence>
<evidence type="ECO:0000313" key="2">
    <source>
        <dbReference type="EMBL" id="OBI41589.1"/>
    </source>
</evidence>
<dbReference type="OrthoDB" id="4735888at2"/>
<gene>
    <name evidence="2" type="ORF">A5707_07015</name>
</gene>
<sequence>MTGVVGQPAHGLAVAREVAFPLLAVALIVAYCDVRIPLGLPGHRGLVWLTLLVMVVVVTSRRETVIAVGAASTLATSAIGAAAGPCHGGQYVAAAVLLYAVAAVGAVRRRRWLLALSAAPIHLVALASSVVALLGRGQLFTFASVGMAERVAFHLTFGLIAGLLAWTLVCGMERAGGIRRKE</sequence>